<organism evidence="9 10">
    <name type="scientific">Prorocentrum cordatum</name>
    <dbReference type="NCBI Taxonomy" id="2364126"/>
    <lineage>
        <taxon>Eukaryota</taxon>
        <taxon>Sar</taxon>
        <taxon>Alveolata</taxon>
        <taxon>Dinophyceae</taxon>
        <taxon>Prorocentrales</taxon>
        <taxon>Prorocentraceae</taxon>
        <taxon>Prorocentrum</taxon>
    </lineage>
</organism>
<evidence type="ECO:0000256" key="4">
    <source>
        <dbReference type="ARBA" id="ARBA00022840"/>
    </source>
</evidence>
<dbReference type="SMART" id="SM00487">
    <property type="entry name" value="DEXDc"/>
    <property type="match status" value="1"/>
</dbReference>
<keyword evidence="5" id="KW-0862">Zinc</keyword>
<evidence type="ECO:0000313" key="9">
    <source>
        <dbReference type="EMBL" id="CAK0841687.1"/>
    </source>
</evidence>
<keyword evidence="5" id="KW-0479">Metal-binding</keyword>
<dbReference type="PANTHER" id="PTHR45626:SF26">
    <property type="entry name" value="FAMILY HELICASE, PUTATIVE (AFU_ORTHOLOGUE AFUA_2G09120)-RELATED"/>
    <property type="match status" value="1"/>
</dbReference>
<dbReference type="InterPro" id="IPR049730">
    <property type="entry name" value="SNF2/RAD54-like_C"/>
</dbReference>
<dbReference type="SMART" id="SM00184">
    <property type="entry name" value="RING"/>
    <property type="match status" value="1"/>
</dbReference>
<evidence type="ECO:0000256" key="2">
    <source>
        <dbReference type="ARBA" id="ARBA00022801"/>
    </source>
</evidence>
<dbReference type="InterPro" id="IPR001650">
    <property type="entry name" value="Helicase_C-like"/>
</dbReference>
<keyword evidence="10" id="KW-1185">Reference proteome</keyword>
<dbReference type="Gene3D" id="3.40.50.300">
    <property type="entry name" value="P-loop containing nucleotide triphosphate hydrolases"/>
    <property type="match status" value="1"/>
</dbReference>
<dbReference type="InterPro" id="IPR027417">
    <property type="entry name" value="P-loop_NTPase"/>
</dbReference>
<keyword evidence="3" id="KW-0347">Helicase</keyword>
<dbReference type="InterPro" id="IPR001841">
    <property type="entry name" value="Znf_RING"/>
</dbReference>
<gene>
    <name evidence="9" type="ORF">PCOR1329_LOCUS36832</name>
</gene>
<dbReference type="SUPFAM" id="SSF52540">
    <property type="entry name" value="P-loop containing nucleoside triphosphate hydrolases"/>
    <property type="match status" value="2"/>
</dbReference>
<dbReference type="InterPro" id="IPR014001">
    <property type="entry name" value="Helicase_ATP-bd"/>
</dbReference>
<dbReference type="InterPro" id="IPR013083">
    <property type="entry name" value="Znf_RING/FYVE/PHD"/>
</dbReference>
<feature type="domain" description="RING-type" evidence="7">
    <location>
        <begin position="1020"/>
        <end position="1060"/>
    </location>
</feature>
<feature type="region of interest" description="Disordered" evidence="6">
    <location>
        <begin position="78"/>
        <end position="98"/>
    </location>
</feature>
<feature type="compositionally biased region" description="Low complexity" evidence="6">
    <location>
        <begin position="890"/>
        <end position="904"/>
    </location>
</feature>
<dbReference type="Proteomes" id="UP001189429">
    <property type="component" value="Unassembled WGS sequence"/>
</dbReference>
<sequence>MDVPGDGDLAGTFDAAVPAWVPLRSAALAAAFSRDDDEPREVVVPRRAPAWEPARGREDAAPWWEVRCQVMQTSLRLSLGGRRGDGGRRRPGTATPSDVRAALPAGRWVRLTGLHGMCRAASTLRVLYLELEEAFQWPKQASMSSQHVRFTALPGPEHCQRVQDVPPAASGWCAFGGQDLWPLVNELVELAREHAEDGDLLSASGLNLDALPKAIQHEVRRSSGGLLELRTCVKPGLLLLALLASARLAGQGRRDPSALEMCFEWRLEDRRRVPVAAAAADALDPPFTLLSNHEDPEHEQPPRFQSFPLRSEQLRTLRWMCAAERSEDAFVFDREAVDEAAHLQDWRIRGRLRSAVRMRGGILADKVGYGKTATTIGLVECTRAEGAPRPPSGWGGALTPSRATLVLCPVNLITQWVREVQKFVAGGLRVIPLQTYAQLKRVSAQELADADVVVTTYRLFYSAPYLERLRQVACLQSGGGRGGPDGPVPAALRWPPREQLRMGGPDARRRHSLRTFSRQYAQVMSRLEGAGAPVLGAGGASWRAGAGGQPSKRMRAKGPADAASRQRAPSAHGAPERVPDAAVVGGGRPGKRMRGKGPREAAPRQRALGAHEAPERALGGVIAASAGRDAAARPARAATGKAGKACGPKRAQGAQGPPLLSCFHWKRLVLDEFHELLTRHPPAQVIVQSLSSKYRWGLSGTLPCKKTADVVKMAAFFGADLAGIKHRSQAPRAVCQQWLDHCARRNVAGLQELKSEEEIVLVRQHPAERALYLQLAHAASDLDLVGEDDAAALLSLRRRGQEGLVKLCSHFQLSGGQLQRSALDECDAVLQRRTRELASSRQAVRRALEEARALVLQLEPVRQLVDGLDEARRRWAELWSSFPPLPPAGPAAAAGEAAGPALAGGPAGETRRHLRGCLADAEASASAGAAAAAAGAPEPLRQLLRRSKPPEACCADALQAWRASKAGQAVQKEAAELHKRALQAVAGALRAMKTLEACARLVHFFDVTVRTARDEELMRCPICLEDIPLALRCVLPCAHLGCTSCVEEAVRRDARCPVCRASATPRQVMRLEAHLGADGGPAGECGRYGSKITKLLNFLASLQEREPSAKVILFVQWEDLKRKVAGALEESNMAFEHLRGGVFARQRTIERFQHEEGGSRVLLLSLEDSASGTNLTRANHVILFHPVVSGTREAAVACEMQAVGRALRAGQERPVKVWRFVTAGTVEQRLTEEHQRDLWERWQRRVGRPADGARG</sequence>
<dbReference type="SUPFAM" id="SSF57850">
    <property type="entry name" value="RING/U-box"/>
    <property type="match status" value="1"/>
</dbReference>
<dbReference type="PROSITE" id="PS50089">
    <property type="entry name" value="ZF_RING_2"/>
    <property type="match status" value="1"/>
</dbReference>
<evidence type="ECO:0000256" key="1">
    <source>
        <dbReference type="ARBA" id="ARBA00022741"/>
    </source>
</evidence>
<dbReference type="Gene3D" id="3.40.50.10810">
    <property type="entry name" value="Tandem AAA-ATPase domain"/>
    <property type="match status" value="1"/>
</dbReference>
<dbReference type="SMART" id="SM00490">
    <property type="entry name" value="HELICc"/>
    <property type="match status" value="1"/>
</dbReference>
<evidence type="ECO:0000256" key="3">
    <source>
        <dbReference type="ARBA" id="ARBA00022806"/>
    </source>
</evidence>
<evidence type="ECO:0000256" key="5">
    <source>
        <dbReference type="PROSITE-ProRule" id="PRU00175"/>
    </source>
</evidence>
<evidence type="ECO:0008006" key="11">
    <source>
        <dbReference type="Google" id="ProtNLM"/>
    </source>
</evidence>
<name>A0ABN9T9I3_9DINO</name>
<dbReference type="CDD" id="cd18793">
    <property type="entry name" value="SF2_C_SNF"/>
    <property type="match status" value="1"/>
</dbReference>
<evidence type="ECO:0000256" key="6">
    <source>
        <dbReference type="SAM" id="MobiDB-lite"/>
    </source>
</evidence>
<reference evidence="9" key="1">
    <citation type="submission" date="2023-10" db="EMBL/GenBank/DDBJ databases">
        <authorList>
            <person name="Chen Y."/>
            <person name="Shah S."/>
            <person name="Dougan E. K."/>
            <person name="Thang M."/>
            <person name="Chan C."/>
        </authorList>
    </citation>
    <scope>NUCLEOTIDE SEQUENCE [LARGE SCALE GENOMIC DNA]</scope>
</reference>
<dbReference type="InterPro" id="IPR000330">
    <property type="entry name" value="SNF2_N"/>
</dbReference>
<protein>
    <recommendedName>
        <fullName evidence="11">Anaphase-promoting complex subunit 11</fullName>
    </recommendedName>
</protein>
<dbReference type="PROSITE" id="PS51194">
    <property type="entry name" value="HELICASE_CTER"/>
    <property type="match status" value="1"/>
</dbReference>
<dbReference type="PANTHER" id="PTHR45626">
    <property type="entry name" value="TRANSCRIPTION TERMINATION FACTOR 2-RELATED"/>
    <property type="match status" value="1"/>
</dbReference>
<feature type="region of interest" description="Disordered" evidence="6">
    <location>
        <begin position="541"/>
        <end position="612"/>
    </location>
</feature>
<evidence type="ECO:0000313" key="10">
    <source>
        <dbReference type="Proteomes" id="UP001189429"/>
    </source>
</evidence>
<accession>A0ABN9T9I3</accession>
<keyword evidence="2" id="KW-0378">Hydrolase</keyword>
<proteinExistence type="predicted"/>
<keyword evidence="5" id="KW-0863">Zinc-finger</keyword>
<dbReference type="Pfam" id="PF00176">
    <property type="entry name" value="SNF2-rel_dom"/>
    <property type="match status" value="1"/>
</dbReference>
<feature type="domain" description="Helicase C-terminal" evidence="8">
    <location>
        <begin position="1094"/>
        <end position="1250"/>
    </location>
</feature>
<dbReference type="InterPro" id="IPR038718">
    <property type="entry name" value="SNF2-like_sf"/>
</dbReference>
<dbReference type="InterPro" id="IPR050628">
    <property type="entry name" value="SNF2_RAD54_helicase_TF"/>
</dbReference>
<dbReference type="EMBL" id="CAUYUJ010014475">
    <property type="protein sequence ID" value="CAK0841687.1"/>
    <property type="molecule type" value="Genomic_DNA"/>
</dbReference>
<dbReference type="Pfam" id="PF00271">
    <property type="entry name" value="Helicase_C"/>
    <property type="match status" value="1"/>
</dbReference>
<evidence type="ECO:0000259" key="8">
    <source>
        <dbReference type="PROSITE" id="PS51194"/>
    </source>
</evidence>
<keyword evidence="4" id="KW-0067">ATP-binding</keyword>
<keyword evidence="1" id="KW-0547">Nucleotide-binding</keyword>
<comment type="caution">
    <text evidence="9">The sequence shown here is derived from an EMBL/GenBank/DDBJ whole genome shotgun (WGS) entry which is preliminary data.</text>
</comment>
<evidence type="ECO:0000259" key="7">
    <source>
        <dbReference type="PROSITE" id="PS50089"/>
    </source>
</evidence>
<dbReference type="Gene3D" id="3.30.40.10">
    <property type="entry name" value="Zinc/RING finger domain, C3HC4 (zinc finger)"/>
    <property type="match status" value="1"/>
</dbReference>
<feature type="region of interest" description="Disordered" evidence="6">
    <location>
        <begin position="889"/>
        <end position="909"/>
    </location>
</feature>